<proteinExistence type="predicted"/>
<dbReference type="AlphaFoldDB" id="A0A915Q1E7"/>
<reference evidence="2" key="1">
    <citation type="submission" date="2022-11" db="UniProtKB">
        <authorList>
            <consortium name="WormBaseParasite"/>
        </authorList>
    </citation>
    <scope>IDENTIFICATION</scope>
</reference>
<dbReference type="Proteomes" id="UP000887581">
    <property type="component" value="Unplaced"/>
</dbReference>
<evidence type="ECO:0000313" key="1">
    <source>
        <dbReference type="Proteomes" id="UP000887581"/>
    </source>
</evidence>
<name>A0A915Q1E7_9BILA</name>
<organism evidence="1 2">
    <name type="scientific">Setaria digitata</name>
    <dbReference type="NCBI Taxonomy" id="48799"/>
    <lineage>
        <taxon>Eukaryota</taxon>
        <taxon>Metazoa</taxon>
        <taxon>Ecdysozoa</taxon>
        <taxon>Nematoda</taxon>
        <taxon>Chromadorea</taxon>
        <taxon>Rhabditida</taxon>
        <taxon>Spirurina</taxon>
        <taxon>Spiruromorpha</taxon>
        <taxon>Filarioidea</taxon>
        <taxon>Setariidae</taxon>
        <taxon>Setaria</taxon>
    </lineage>
</organism>
<evidence type="ECO:0000313" key="2">
    <source>
        <dbReference type="WBParaSite" id="sdigi.contig443.g8356.t1"/>
    </source>
</evidence>
<sequence>MLAASMLFCYVPYRRLAALKKNLEDISGIHVHYVDLFKHLLSMTNCKQLSWSYADQFNQTRQRELPFADCQAINEYVSCEYKPILNMDIQEIDKQSYIHYGCFPGANKQLIMLTINATLINVTIGSDKVLPGIILQPCPKQSSIQNITR</sequence>
<dbReference type="WBParaSite" id="sdigi.contig443.g8356.t1">
    <property type="protein sequence ID" value="sdigi.contig443.g8356.t1"/>
    <property type="gene ID" value="sdigi.contig443.g8356"/>
</dbReference>
<keyword evidence="1" id="KW-1185">Reference proteome</keyword>
<accession>A0A915Q1E7</accession>
<protein>
    <submittedName>
        <fullName evidence="2">Uncharacterized protein</fullName>
    </submittedName>
</protein>